<dbReference type="InterPro" id="IPR021133">
    <property type="entry name" value="HEAT_type_2"/>
</dbReference>
<reference evidence="2 3" key="2">
    <citation type="submission" date="2018-11" db="EMBL/GenBank/DDBJ databases">
        <authorList>
            <consortium name="Pathogen Informatics"/>
        </authorList>
    </citation>
    <scope>NUCLEOTIDE SEQUENCE [LARGE SCALE GENOMIC DNA]</scope>
</reference>
<evidence type="ECO:0000313" key="2">
    <source>
        <dbReference type="EMBL" id="VDK31450.1"/>
    </source>
</evidence>
<accession>A0A0M3JLT7</accession>
<evidence type="ECO:0000256" key="1">
    <source>
        <dbReference type="PROSITE-ProRule" id="PRU00103"/>
    </source>
</evidence>
<feature type="repeat" description="HEAT" evidence="1">
    <location>
        <begin position="12"/>
        <end position="38"/>
    </location>
</feature>
<organism evidence="4">
    <name type="scientific">Anisakis simplex</name>
    <name type="common">Herring worm</name>
    <dbReference type="NCBI Taxonomy" id="6269"/>
    <lineage>
        <taxon>Eukaryota</taxon>
        <taxon>Metazoa</taxon>
        <taxon>Ecdysozoa</taxon>
        <taxon>Nematoda</taxon>
        <taxon>Chromadorea</taxon>
        <taxon>Rhabditida</taxon>
        <taxon>Spirurina</taxon>
        <taxon>Ascaridomorpha</taxon>
        <taxon>Ascaridoidea</taxon>
        <taxon>Anisakidae</taxon>
        <taxon>Anisakis</taxon>
        <taxon>Anisakis simplex complex</taxon>
    </lineage>
</organism>
<proteinExistence type="predicted"/>
<dbReference type="WBParaSite" id="ASIM_0000861801-mRNA-1">
    <property type="protein sequence ID" value="ASIM_0000861801-mRNA-1"/>
    <property type="gene ID" value="ASIM_0000861801"/>
</dbReference>
<dbReference type="AlphaFoldDB" id="A0A0M3JLT7"/>
<evidence type="ECO:0000313" key="4">
    <source>
        <dbReference type="WBParaSite" id="ASIM_0000861801-mRNA-1"/>
    </source>
</evidence>
<keyword evidence="3" id="KW-1185">Reference proteome</keyword>
<evidence type="ECO:0000313" key="3">
    <source>
        <dbReference type="Proteomes" id="UP000267096"/>
    </source>
</evidence>
<dbReference type="PROSITE" id="PS50077">
    <property type="entry name" value="HEAT_REPEAT"/>
    <property type="match status" value="1"/>
</dbReference>
<gene>
    <name evidence="2" type="ORF">ASIM_LOCUS8372</name>
</gene>
<reference evidence="4" key="1">
    <citation type="submission" date="2017-02" db="UniProtKB">
        <authorList>
            <consortium name="WormBaseParasite"/>
        </authorList>
    </citation>
    <scope>IDENTIFICATION</scope>
</reference>
<protein>
    <submittedName>
        <fullName evidence="4">HEAT repeat domain-containing protein</fullName>
    </submittedName>
</protein>
<sequence>MVYGEECFSERLLPLLEGFCSDPDEDIRCATAAGFHEV</sequence>
<dbReference type="Proteomes" id="UP000267096">
    <property type="component" value="Unassembled WGS sequence"/>
</dbReference>
<name>A0A0M3JLT7_ANISI</name>
<dbReference type="EMBL" id="UYRR01022498">
    <property type="protein sequence ID" value="VDK31450.1"/>
    <property type="molecule type" value="Genomic_DNA"/>
</dbReference>